<feature type="domain" description="Integrase catalytic" evidence="2">
    <location>
        <begin position="400"/>
        <end position="509"/>
    </location>
</feature>
<dbReference type="GO" id="GO:0015074">
    <property type="term" value="P:DNA integration"/>
    <property type="evidence" value="ECO:0007669"/>
    <property type="project" value="InterPro"/>
</dbReference>
<dbReference type="OrthoDB" id="441971at2759"/>
<feature type="region of interest" description="Disordered" evidence="1">
    <location>
        <begin position="210"/>
        <end position="246"/>
    </location>
</feature>
<evidence type="ECO:0000256" key="1">
    <source>
        <dbReference type="SAM" id="MobiDB-lite"/>
    </source>
</evidence>
<dbReference type="InterPro" id="IPR012337">
    <property type="entry name" value="RNaseH-like_sf"/>
</dbReference>
<dbReference type="InterPro" id="IPR001584">
    <property type="entry name" value="Integrase_cat-core"/>
</dbReference>
<feature type="compositionally biased region" description="Basic and acidic residues" evidence="1">
    <location>
        <begin position="226"/>
        <end position="235"/>
    </location>
</feature>
<accession>A0A9W6X4C7</accession>
<name>A0A9W6X4C7_9STRA</name>
<dbReference type="GO" id="GO:0003676">
    <property type="term" value="F:nucleic acid binding"/>
    <property type="evidence" value="ECO:0007669"/>
    <property type="project" value="InterPro"/>
</dbReference>
<dbReference type="PROSITE" id="PS50994">
    <property type="entry name" value="INTEGRASE"/>
    <property type="match status" value="1"/>
</dbReference>
<evidence type="ECO:0000259" key="2">
    <source>
        <dbReference type="PROSITE" id="PS50994"/>
    </source>
</evidence>
<dbReference type="FunFam" id="1.10.340.70:FF:000001">
    <property type="entry name" value="Retrovirus-related Pol polyprotein from transposon gypsy-like Protein"/>
    <property type="match status" value="1"/>
</dbReference>
<dbReference type="Gene3D" id="3.30.420.10">
    <property type="entry name" value="Ribonuclease H-like superfamily/Ribonuclease H"/>
    <property type="match status" value="2"/>
</dbReference>
<comment type="caution">
    <text evidence="3">The sequence shown here is derived from an EMBL/GenBank/DDBJ whole genome shotgun (WGS) entry which is preliminary data.</text>
</comment>
<dbReference type="PANTHER" id="PTHR37984:SF5">
    <property type="entry name" value="PROTEIN NYNRIN-LIKE"/>
    <property type="match status" value="1"/>
</dbReference>
<dbReference type="AlphaFoldDB" id="A0A9W6X4C7"/>
<dbReference type="Proteomes" id="UP001165083">
    <property type="component" value="Unassembled WGS sequence"/>
</dbReference>
<dbReference type="InterPro" id="IPR050951">
    <property type="entry name" value="Retrovirus_Pol_polyprotein"/>
</dbReference>
<reference evidence="3" key="1">
    <citation type="submission" date="2023-04" db="EMBL/GenBank/DDBJ databases">
        <title>Phytophthora lilii NBRC 32176.</title>
        <authorList>
            <person name="Ichikawa N."/>
            <person name="Sato H."/>
            <person name="Tonouchi N."/>
        </authorList>
    </citation>
    <scope>NUCLEOTIDE SEQUENCE</scope>
    <source>
        <strain evidence="3">NBRC 32176</strain>
    </source>
</reference>
<sequence>MDKQVQIILRQGNSVRTLVSPPTKGSPTTRMDPNLLYARLPTTHSGYVVSFDGAAKTEKFGGYGSFSWIVWLLPEWKIVIAASAYLEKTTVNIAEYTGMNNGVLAAIDHGGEDLVVVGDSRLAIQQSLGVIACRKESLMTQLVSPQRNYGKTSVSQIPPRSPRNELCELNRISEVIYETSVDQGEVKILDPRGPIQHSALNDSATVSVMTRRQVRPKKKQVQLTDKPPDNSKDVPRPLPTTPKADDVDPVAIQAERRSRIAKAQDEELRWSNLKLFLREVEKPGYKAARGALKIADKFVLPDDGVLQYVGASRRETRENQEETHLRLVVPTTMIQEVLQSCHDSLEGGHQGVVRTYQRVKQDYYWIGLYTDVEKHVKSCPDCSSSKSRPYLRGYSPGNVLAERPFQIVSMDFVIPLPKSQRGNRALLLFQCSFTGFVIAKAMSDTLAFMVAQEFEECVYRRFGAPSLIRHNRDPRFMSEVFQAFAEIMQSRSRATLSYRHKPMGNNKGR</sequence>
<dbReference type="Pfam" id="PF17921">
    <property type="entry name" value="Integrase_H2C2"/>
    <property type="match status" value="1"/>
</dbReference>
<protein>
    <submittedName>
        <fullName evidence="3">Unnamed protein product</fullName>
    </submittedName>
</protein>
<dbReference type="EMBL" id="BSXW01000868">
    <property type="protein sequence ID" value="GMF30865.1"/>
    <property type="molecule type" value="Genomic_DNA"/>
</dbReference>
<dbReference type="InterPro" id="IPR036397">
    <property type="entry name" value="RNaseH_sf"/>
</dbReference>
<keyword evidence="4" id="KW-1185">Reference proteome</keyword>
<gene>
    <name evidence="3" type="ORF">Plil01_001319500</name>
</gene>
<dbReference type="PANTHER" id="PTHR37984">
    <property type="entry name" value="PROTEIN CBG26694"/>
    <property type="match status" value="1"/>
</dbReference>
<dbReference type="InterPro" id="IPR041588">
    <property type="entry name" value="Integrase_H2C2"/>
</dbReference>
<dbReference type="SUPFAM" id="SSF53098">
    <property type="entry name" value="Ribonuclease H-like"/>
    <property type="match status" value="2"/>
</dbReference>
<evidence type="ECO:0000313" key="4">
    <source>
        <dbReference type="Proteomes" id="UP001165083"/>
    </source>
</evidence>
<organism evidence="3 4">
    <name type="scientific">Phytophthora lilii</name>
    <dbReference type="NCBI Taxonomy" id="2077276"/>
    <lineage>
        <taxon>Eukaryota</taxon>
        <taxon>Sar</taxon>
        <taxon>Stramenopiles</taxon>
        <taxon>Oomycota</taxon>
        <taxon>Peronosporomycetes</taxon>
        <taxon>Peronosporales</taxon>
        <taxon>Peronosporaceae</taxon>
        <taxon>Phytophthora</taxon>
    </lineage>
</organism>
<dbReference type="Gene3D" id="1.10.340.70">
    <property type="match status" value="1"/>
</dbReference>
<evidence type="ECO:0000313" key="3">
    <source>
        <dbReference type="EMBL" id="GMF30865.1"/>
    </source>
</evidence>
<proteinExistence type="predicted"/>